<accession>M0MXD0</accession>
<evidence type="ECO:0000313" key="4">
    <source>
        <dbReference type="Proteomes" id="UP000011568"/>
    </source>
</evidence>
<proteinExistence type="predicted"/>
<reference evidence="3 4" key="1">
    <citation type="journal article" date="2014" name="PLoS Genet.">
        <title>Phylogenetically driven sequencing of extremely halophilic archaea reveals strategies for static and dynamic osmo-response.</title>
        <authorList>
            <person name="Becker E.A."/>
            <person name="Seitzer P.M."/>
            <person name="Tritt A."/>
            <person name="Larsen D."/>
            <person name="Krusor M."/>
            <person name="Yao A.I."/>
            <person name="Wu D."/>
            <person name="Madern D."/>
            <person name="Eisen J.A."/>
            <person name="Darling A.E."/>
            <person name="Facciotti M.T."/>
        </authorList>
    </citation>
    <scope>NUCLEOTIDE SEQUENCE [LARGE SCALE GENOMIC DNA]</scope>
    <source>
        <strain evidence="3 4">DSM 1307</strain>
    </source>
</reference>
<dbReference type="AlphaFoldDB" id="M0MXD0"/>
<dbReference type="STRING" id="931277.C448_01974"/>
<feature type="domain" description="S1 motif" evidence="2">
    <location>
        <begin position="38"/>
        <end position="105"/>
    </location>
</feature>
<dbReference type="CDD" id="cd04487">
    <property type="entry name" value="RecJ_OBF2_like"/>
    <property type="match status" value="1"/>
</dbReference>
<dbReference type="InterPro" id="IPR012340">
    <property type="entry name" value="NA-bd_OB-fold"/>
</dbReference>
<evidence type="ECO:0000259" key="2">
    <source>
        <dbReference type="PROSITE" id="PS50126"/>
    </source>
</evidence>
<sequence>MGSCIICGTSTDGYICESHEEDVVFAFEGSHANQLTPGRFYRGSVDGFAEFGVFIDIGDSVTGLLHRSELDSRLESLDWDSGDTVYVQVTDVHDNGNVDLTWSIRQADREFRGSLVDTPEGDELPDEAEAPDPNERAVAGRPAADADESAVTTDEPQTGESSATTDEPQTGESSATTDEPQTGESSATVDIDGASTESETDTNTKRATGTSAASAADDGEATLAEPDEGRERVAIDELESRVGDEVRVEGAVASVRQTGGPTVFTLHDETGTVDCAAFEEAGVRAYPDVEQGAVVAIEGRIERHREEIQIEASGLAVLDDEEREAVEDRMEEALAEQAQPEAVAPLVEDGAVDDRLDEIRDLAGLIRRAVLDSRPVIVRHDASADGYVAASAIERATLPLVRDEHAERDAEYHYFDRRPLGEGVYDMNSATRDVTKMLDANERHDEKIPLFVFCGVGGTGASKDGLELLSVYDADRAVVSDGATNGETAEAFVDTAGTTASAIAATVAVHVDPDARDDLEHLPAVSFWEDTPEAYAELASEAGYDPDRARDLRQSVALVANYQAYEDKRELVADLLFDGRESLAARLATQFREKLDTALETARTHLERHEVDGTAVNVLDTDAFTHRYDFPPTGLLCDELHRRTRDDAPVLLGIGEDELLVRHVDALDLDAVAADVADGAPDADVSVGATGDDRLTFLVGERAAVREAAIEAVAERS</sequence>
<dbReference type="SUPFAM" id="SSF50249">
    <property type="entry name" value="Nucleic acid-binding proteins"/>
    <property type="match status" value="2"/>
</dbReference>
<dbReference type="EMBL" id="AOMC01000040">
    <property type="protein sequence ID" value="EMA49070.1"/>
    <property type="molecule type" value="Genomic_DNA"/>
</dbReference>
<dbReference type="GO" id="GO:0004386">
    <property type="term" value="F:helicase activity"/>
    <property type="evidence" value="ECO:0007669"/>
    <property type="project" value="UniProtKB-KW"/>
</dbReference>
<gene>
    <name evidence="3" type="ORF">C448_01974</name>
</gene>
<organism evidence="3 4">
    <name type="scientific">Halococcus morrhuae DSM 1307</name>
    <dbReference type="NCBI Taxonomy" id="931277"/>
    <lineage>
        <taxon>Archaea</taxon>
        <taxon>Methanobacteriati</taxon>
        <taxon>Methanobacteriota</taxon>
        <taxon>Stenosarchaea group</taxon>
        <taxon>Halobacteria</taxon>
        <taxon>Halobacteriales</taxon>
        <taxon>Halococcaceae</taxon>
        <taxon>Halococcus</taxon>
    </lineage>
</organism>
<keyword evidence="3" id="KW-0067">ATP-binding</keyword>
<dbReference type="InterPro" id="IPR003029">
    <property type="entry name" value="S1_domain"/>
</dbReference>
<keyword evidence="3" id="KW-0547">Nucleotide-binding</keyword>
<dbReference type="SMART" id="SM00316">
    <property type="entry name" value="S1"/>
    <property type="match status" value="1"/>
</dbReference>
<feature type="compositionally biased region" description="Acidic residues" evidence="1">
    <location>
        <begin position="119"/>
        <end position="132"/>
    </location>
</feature>
<dbReference type="InterPro" id="IPR038763">
    <property type="entry name" value="DHH_sf"/>
</dbReference>
<name>M0MXD0_HALMO</name>
<dbReference type="Pfam" id="PF00575">
    <property type="entry name" value="S1"/>
    <property type="match status" value="1"/>
</dbReference>
<dbReference type="InterPro" id="IPR004365">
    <property type="entry name" value="NA-bd_OB_tRNA"/>
</dbReference>
<dbReference type="eggNOG" id="arCOG00429">
    <property type="taxonomic scope" value="Archaea"/>
</dbReference>
<keyword evidence="3" id="KW-0378">Hydrolase</keyword>
<dbReference type="Gene3D" id="2.40.50.140">
    <property type="entry name" value="Nucleic acid-binding proteins"/>
    <property type="match status" value="2"/>
</dbReference>
<dbReference type="Proteomes" id="UP000011568">
    <property type="component" value="Unassembled WGS sequence"/>
</dbReference>
<feature type="compositionally biased region" description="Low complexity" evidence="1">
    <location>
        <begin position="207"/>
        <end position="216"/>
    </location>
</feature>
<evidence type="ECO:0000256" key="1">
    <source>
        <dbReference type="SAM" id="MobiDB-lite"/>
    </source>
</evidence>
<comment type="caution">
    <text evidence="3">The sequence shown here is derived from an EMBL/GenBank/DDBJ whole genome shotgun (WGS) entry which is preliminary data.</text>
</comment>
<keyword evidence="4" id="KW-1185">Reference proteome</keyword>
<dbReference type="RefSeq" id="WP_004051529.1">
    <property type="nucleotide sequence ID" value="NZ_AOMC01000040.1"/>
</dbReference>
<dbReference type="PROSITE" id="PS50126">
    <property type="entry name" value="S1"/>
    <property type="match status" value="1"/>
</dbReference>
<evidence type="ECO:0000313" key="3">
    <source>
        <dbReference type="EMBL" id="EMA49070.1"/>
    </source>
</evidence>
<feature type="compositionally biased region" description="Polar residues" evidence="1">
    <location>
        <begin position="150"/>
        <end position="188"/>
    </location>
</feature>
<dbReference type="GO" id="GO:0003676">
    <property type="term" value="F:nucleic acid binding"/>
    <property type="evidence" value="ECO:0007669"/>
    <property type="project" value="InterPro"/>
</dbReference>
<dbReference type="OrthoDB" id="60224at2157"/>
<feature type="region of interest" description="Disordered" evidence="1">
    <location>
        <begin position="115"/>
        <end position="231"/>
    </location>
</feature>
<dbReference type="Pfam" id="PF01336">
    <property type="entry name" value="tRNA_anti-codon"/>
    <property type="match status" value="1"/>
</dbReference>
<feature type="compositionally biased region" description="Acidic residues" evidence="1">
    <location>
        <begin position="217"/>
        <end position="226"/>
    </location>
</feature>
<dbReference type="SUPFAM" id="SSF64182">
    <property type="entry name" value="DHH phosphoesterases"/>
    <property type="match status" value="1"/>
</dbReference>
<keyword evidence="3" id="KW-0347">Helicase</keyword>
<protein>
    <submittedName>
        <fullName evidence="3">OB-fold tRNA/helicase-type nucleic acid binding-protein</fullName>
    </submittedName>
</protein>
<dbReference type="PATRIC" id="fig|931277.6.peg.381"/>